<dbReference type="Proteomes" id="UP000019482">
    <property type="component" value="Unassembled WGS sequence"/>
</dbReference>
<dbReference type="Pfam" id="PF12730">
    <property type="entry name" value="ABC2_membrane_4"/>
    <property type="match status" value="1"/>
</dbReference>
<dbReference type="GeneID" id="29420680"/>
<keyword evidence="1" id="KW-0812">Transmembrane</keyword>
<dbReference type="PANTHER" id="PTHR37305:SF1">
    <property type="entry name" value="MEMBRANE PROTEIN"/>
    <property type="match status" value="1"/>
</dbReference>
<organism evidence="2 3">
    <name type="scientific">Clostridium tyrobutyricum DIVETGP</name>
    <dbReference type="NCBI Taxonomy" id="1408889"/>
    <lineage>
        <taxon>Bacteria</taxon>
        <taxon>Bacillati</taxon>
        <taxon>Bacillota</taxon>
        <taxon>Clostridia</taxon>
        <taxon>Eubacteriales</taxon>
        <taxon>Clostridiaceae</taxon>
        <taxon>Clostridium</taxon>
    </lineage>
</organism>
<keyword evidence="1" id="KW-0472">Membrane</keyword>
<feature type="transmembrane region" description="Helical" evidence="1">
    <location>
        <begin position="123"/>
        <end position="153"/>
    </location>
</feature>
<accession>W6NB65</accession>
<dbReference type="RefSeq" id="WP_017753324.1">
    <property type="nucleotide sequence ID" value="NZ_CBXI010000044.1"/>
</dbReference>
<name>W6NB65_CLOTY</name>
<keyword evidence="3" id="KW-1185">Reference proteome</keyword>
<dbReference type="AlphaFoldDB" id="W6NB65"/>
<sequence>MYNLLKFELYKLKNSKTFRNLFIITIILIIFVLRLFYTNAGQWKLFDFIYNNRECGFFINNFKDRIHPTSLEFFNSAFGFSIVMIILLMFIVGAFVVDEYSHGTIKNIIAYGHNRTKIYISKLLIICLGIFTLVAFLLFIPVVIALIIGWIQYVSISEIIKIIKSTVLICWIFTTIASIYMCLDTIIRSKSVAIGLCIVFLFSNGAGFFSKFKFERYIPSFMLMNIGTLRPNSVDILNMIVTCFILTILSTLLGIFIFKNQDIK</sequence>
<keyword evidence="1" id="KW-1133">Transmembrane helix</keyword>
<dbReference type="PANTHER" id="PTHR37305">
    <property type="entry name" value="INTEGRAL MEMBRANE PROTEIN-RELATED"/>
    <property type="match status" value="1"/>
</dbReference>
<evidence type="ECO:0000313" key="2">
    <source>
        <dbReference type="EMBL" id="CDL92779.1"/>
    </source>
</evidence>
<proteinExistence type="predicted"/>
<feature type="transmembrane region" description="Helical" evidence="1">
    <location>
        <begin position="77"/>
        <end position="97"/>
    </location>
</feature>
<protein>
    <submittedName>
        <fullName evidence="2">Membrane spanning protein</fullName>
    </submittedName>
</protein>
<evidence type="ECO:0000313" key="3">
    <source>
        <dbReference type="Proteomes" id="UP000019482"/>
    </source>
</evidence>
<feature type="transmembrane region" description="Helical" evidence="1">
    <location>
        <begin position="192"/>
        <end position="212"/>
    </location>
</feature>
<feature type="transmembrane region" description="Helical" evidence="1">
    <location>
        <begin position="21"/>
        <end position="37"/>
    </location>
</feature>
<evidence type="ECO:0000256" key="1">
    <source>
        <dbReference type="SAM" id="Phobius"/>
    </source>
</evidence>
<feature type="transmembrane region" description="Helical" evidence="1">
    <location>
        <begin position="159"/>
        <end position="180"/>
    </location>
</feature>
<reference evidence="2 3" key="1">
    <citation type="journal article" date="2015" name="Genome Announc.">
        <title>Draft Genome Sequence of Clostridium tyrobutyricum Strain DIVETGP, Isolated from Cow's Milk for Grana Padano Production.</title>
        <authorList>
            <person name="Soggiu A."/>
            <person name="Piras C."/>
            <person name="Gaiarsa S."/>
            <person name="Sassera D."/>
            <person name="Roncada P."/>
            <person name="Bendixen E."/>
            <person name="Brasca M."/>
            <person name="Bonizzi L."/>
        </authorList>
    </citation>
    <scope>NUCLEOTIDE SEQUENCE [LARGE SCALE GENOMIC DNA]</scope>
    <source>
        <strain evidence="2 3">DIVETGP</strain>
    </source>
</reference>
<comment type="caution">
    <text evidence="2">The sequence shown here is derived from an EMBL/GenBank/DDBJ whole genome shotgun (WGS) entry which is preliminary data.</text>
</comment>
<dbReference type="OrthoDB" id="1701857at2"/>
<gene>
    <name evidence="2" type="ORF">CTDIVETGP_2849</name>
</gene>
<dbReference type="EMBL" id="CBXI010000044">
    <property type="protein sequence ID" value="CDL92779.1"/>
    <property type="molecule type" value="Genomic_DNA"/>
</dbReference>
<feature type="transmembrane region" description="Helical" evidence="1">
    <location>
        <begin position="236"/>
        <end position="258"/>
    </location>
</feature>